<dbReference type="SUPFAM" id="SSF46626">
    <property type="entry name" value="Cytochrome c"/>
    <property type="match status" value="2"/>
</dbReference>
<evidence type="ECO:0000313" key="12">
    <source>
        <dbReference type="Proteomes" id="UP000590740"/>
    </source>
</evidence>
<evidence type="ECO:0000256" key="5">
    <source>
        <dbReference type="ARBA" id="ARBA00022764"/>
    </source>
</evidence>
<comment type="PTM">
    <text evidence="8">Binds 2 heme groups per subunit.</text>
</comment>
<dbReference type="PROSITE" id="PS51007">
    <property type="entry name" value="CYTC"/>
    <property type="match status" value="1"/>
</dbReference>
<evidence type="ECO:0000256" key="3">
    <source>
        <dbReference type="ARBA" id="ARBA00022723"/>
    </source>
</evidence>
<dbReference type="AlphaFoldDB" id="A0A7W7Y814"/>
<dbReference type="PIRSF" id="PIRSF000294">
    <property type="entry name" value="Cytochrome-c_peroxidase"/>
    <property type="match status" value="1"/>
</dbReference>
<evidence type="ECO:0000259" key="10">
    <source>
        <dbReference type="PROSITE" id="PS51007"/>
    </source>
</evidence>
<keyword evidence="12" id="KW-1185">Reference proteome</keyword>
<dbReference type="Gene3D" id="1.10.760.10">
    <property type="entry name" value="Cytochrome c-like domain"/>
    <property type="match status" value="2"/>
</dbReference>
<proteinExistence type="predicted"/>
<keyword evidence="7 9" id="KW-0408">Iron</keyword>
<dbReference type="Proteomes" id="UP000590740">
    <property type="component" value="Unassembled WGS sequence"/>
</dbReference>
<evidence type="ECO:0000256" key="9">
    <source>
        <dbReference type="PIRSR" id="PIRSR000294-2"/>
    </source>
</evidence>
<keyword evidence="2 8" id="KW-0349">Heme</keyword>
<keyword evidence="5" id="KW-0574">Periplasm</keyword>
<comment type="subcellular location">
    <subcellularLocation>
        <location evidence="1">Periplasm</location>
    </subcellularLocation>
</comment>
<gene>
    <name evidence="11" type="ORF">HNQ65_000734</name>
</gene>
<dbReference type="EMBL" id="JACHIG010000001">
    <property type="protein sequence ID" value="MBB5031180.1"/>
    <property type="molecule type" value="Genomic_DNA"/>
</dbReference>
<keyword evidence="11" id="KW-0575">Peroxidase</keyword>
<accession>A0A7W7Y814</accession>
<feature type="binding site" description="covalent" evidence="8">
    <location>
        <position position="232"/>
    </location>
    <ligand>
        <name>heme c</name>
        <dbReference type="ChEBI" id="CHEBI:61717"/>
        <label>2</label>
    </ligand>
</feature>
<protein>
    <submittedName>
        <fullName evidence="11">Cytochrome c peroxidase</fullName>
        <ecNumber evidence="11">1.11.1.5</ecNumber>
    </submittedName>
</protein>
<sequence length="358" mass="38710">MLPTLLVILATAAAEPLPDTRLEALPQSAALPGDTPAQVALGRLLFFDPILSATRTVACATCHSPQHGWADARPTPLGVNASGIGPARRLVAGGAFLPLTRNTPTILNTAFNGIAIGKPYDPTQAPMFWDNRMRSLEAQVLGPIRQREEMRGDACSEAEAVPAMVERLSTIPEYVRLFGGKITAAKVTQAIAAYERTLITPDTPFDRFMRGDKTAMTPVQQQGMAAFQRAGCALCHNGPMLSDYKLHAIGLTDNATNRSEFRTPTLRNLAHTAPYMHHGGSSTLDEVLLFYDRLMDQAAETLEGADTATQPALDPLLRHMNLLPEDHALIKAFLDALNSDDYDKTAPEKVPSGLPIPR</sequence>
<evidence type="ECO:0000256" key="1">
    <source>
        <dbReference type="ARBA" id="ARBA00004418"/>
    </source>
</evidence>
<dbReference type="GO" id="GO:0004130">
    <property type="term" value="F:cytochrome-c peroxidase activity"/>
    <property type="evidence" value="ECO:0007669"/>
    <property type="project" value="UniProtKB-EC"/>
</dbReference>
<dbReference type="InterPro" id="IPR026259">
    <property type="entry name" value="MauG/Cytc_peroxidase"/>
</dbReference>
<keyword evidence="4" id="KW-0732">Signal</keyword>
<organism evidence="11 12">
    <name type="scientific">Prosthecobacter vanneervenii</name>
    <dbReference type="NCBI Taxonomy" id="48466"/>
    <lineage>
        <taxon>Bacteria</taxon>
        <taxon>Pseudomonadati</taxon>
        <taxon>Verrucomicrobiota</taxon>
        <taxon>Verrucomicrobiia</taxon>
        <taxon>Verrucomicrobiales</taxon>
        <taxon>Verrucomicrobiaceae</taxon>
        <taxon>Prosthecobacter</taxon>
    </lineage>
</organism>
<dbReference type="GO" id="GO:0046872">
    <property type="term" value="F:metal ion binding"/>
    <property type="evidence" value="ECO:0007669"/>
    <property type="project" value="UniProtKB-KW"/>
</dbReference>
<dbReference type="InterPro" id="IPR051395">
    <property type="entry name" value="Cytochrome_c_Peroxidase/MauG"/>
</dbReference>
<keyword evidence="6 11" id="KW-0560">Oxidoreductase</keyword>
<evidence type="ECO:0000256" key="2">
    <source>
        <dbReference type="ARBA" id="ARBA00022617"/>
    </source>
</evidence>
<dbReference type="GO" id="GO:0020037">
    <property type="term" value="F:heme binding"/>
    <property type="evidence" value="ECO:0007669"/>
    <property type="project" value="InterPro"/>
</dbReference>
<evidence type="ECO:0000256" key="7">
    <source>
        <dbReference type="ARBA" id="ARBA00023004"/>
    </source>
</evidence>
<comment type="caution">
    <text evidence="11">The sequence shown here is derived from an EMBL/GenBank/DDBJ whole genome shotgun (WGS) entry which is preliminary data.</text>
</comment>
<dbReference type="PANTHER" id="PTHR30600:SF10">
    <property type="entry name" value="BLL6722 PROTEIN"/>
    <property type="match status" value="1"/>
</dbReference>
<dbReference type="InterPro" id="IPR009056">
    <property type="entry name" value="Cyt_c-like_dom"/>
</dbReference>
<feature type="binding site" description="covalent" evidence="8">
    <location>
        <position position="62"/>
    </location>
    <ligand>
        <name>heme c</name>
        <dbReference type="ChEBI" id="CHEBI:61717"/>
        <label>1</label>
    </ligand>
</feature>
<reference evidence="11 12" key="1">
    <citation type="submission" date="2020-08" db="EMBL/GenBank/DDBJ databases">
        <title>Genomic Encyclopedia of Type Strains, Phase IV (KMG-IV): sequencing the most valuable type-strain genomes for metagenomic binning, comparative biology and taxonomic classification.</title>
        <authorList>
            <person name="Goeker M."/>
        </authorList>
    </citation>
    <scope>NUCLEOTIDE SEQUENCE [LARGE SCALE GENOMIC DNA]</scope>
    <source>
        <strain evidence="11 12">DSM 12252</strain>
    </source>
</reference>
<feature type="binding site" description="covalent" evidence="8">
    <location>
        <position position="235"/>
    </location>
    <ligand>
        <name>heme c</name>
        <dbReference type="ChEBI" id="CHEBI:61717"/>
        <label>2</label>
    </ligand>
</feature>
<dbReference type="PANTHER" id="PTHR30600">
    <property type="entry name" value="CYTOCHROME C PEROXIDASE-RELATED"/>
    <property type="match status" value="1"/>
</dbReference>
<evidence type="ECO:0000256" key="8">
    <source>
        <dbReference type="PIRSR" id="PIRSR000294-1"/>
    </source>
</evidence>
<feature type="domain" description="Cytochrome c" evidence="10">
    <location>
        <begin position="37"/>
        <end position="198"/>
    </location>
</feature>
<feature type="binding site" description="axial binding residue" evidence="9">
    <location>
        <position position="236"/>
    </location>
    <ligand>
        <name>heme c</name>
        <dbReference type="ChEBI" id="CHEBI:61717"/>
        <label>2</label>
    </ligand>
    <ligandPart>
        <name>Fe</name>
        <dbReference type="ChEBI" id="CHEBI:18248"/>
    </ligandPart>
</feature>
<keyword evidence="3 9" id="KW-0479">Metal-binding</keyword>
<dbReference type="GO" id="GO:0042597">
    <property type="term" value="C:periplasmic space"/>
    <property type="evidence" value="ECO:0007669"/>
    <property type="project" value="UniProtKB-SubCell"/>
</dbReference>
<dbReference type="GO" id="GO:0009055">
    <property type="term" value="F:electron transfer activity"/>
    <property type="evidence" value="ECO:0007669"/>
    <property type="project" value="InterPro"/>
</dbReference>
<dbReference type="InterPro" id="IPR036909">
    <property type="entry name" value="Cyt_c-like_dom_sf"/>
</dbReference>
<dbReference type="RefSeq" id="WP_184338116.1">
    <property type="nucleotide sequence ID" value="NZ_JACHIG010000001.1"/>
</dbReference>
<dbReference type="InterPro" id="IPR004852">
    <property type="entry name" value="Di-haem_cyt_c_peroxidsae"/>
</dbReference>
<evidence type="ECO:0000256" key="4">
    <source>
        <dbReference type="ARBA" id="ARBA00022729"/>
    </source>
</evidence>
<dbReference type="EC" id="1.11.1.5" evidence="11"/>
<evidence type="ECO:0000256" key="6">
    <source>
        <dbReference type="ARBA" id="ARBA00023002"/>
    </source>
</evidence>
<dbReference type="Pfam" id="PF03150">
    <property type="entry name" value="CCP_MauG"/>
    <property type="match status" value="1"/>
</dbReference>
<evidence type="ECO:0000313" key="11">
    <source>
        <dbReference type="EMBL" id="MBB5031180.1"/>
    </source>
</evidence>
<comment type="cofactor">
    <cofactor evidence="8">
        <name>heme</name>
        <dbReference type="ChEBI" id="CHEBI:30413"/>
    </cofactor>
    <text evidence="8">Binds 2 heme groups.</text>
</comment>
<feature type="binding site" description="axial binding residue" evidence="9">
    <location>
        <position position="63"/>
    </location>
    <ligand>
        <name>heme c</name>
        <dbReference type="ChEBI" id="CHEBI:61717"/>
        <label>1</label>
    </ligand>
    <ligandPart>
        <name>Fe</name>
        <dbReference type="ChEBI" id="CHEBI:18248"/>
    </ligandPart>
</feature>
<feature type="binding site" description="covalent" evidence="8">
    <location>
        <position position="59"/>
    </location>
    <ligand>
        <name>heme c</name>
        <dbReference type="ChEBI" id="CHEBI:61717"/>
        <label>1</label>
    </ligand>
</feature>
<name>A0A7W7Y814_9BACT</name>